<protein>
    <submittedName>
        <fullName evidence="7">La-related protein 1A</fullName>
    </submittedName>
</protein>
<gene>
    <name evidence="7" type="ORF">Zm00014a_037901</name>
</gene>
<dbReference type="GO" id="GO:0006396">
    <property type="term" value="P:RNA processing"/>
    <property type="evidence" value="ECO:0007669"/>
    <property type="project" value="InterPro"/>
</dbReference>
<dbReference type="SUPFAM" id="SSF46785">
    <property type="entry name" value="Winged helix' DNA-binding domain"/>
    <property type="match status" value="1"/>
</dbReference>
<sequence length="599" mass="65356">MEEPNAGAAGAAAVEVADPAGDAGVGPSASPWRKTTPPPAASGEAAVMGAESWPALEEARQKAASEPPAKAAAGNAAGSDFVKGPQGSPLPSAPSQLICKVLLMQMLAVDHFRGYGLIKMGKHCQVASRMHKFDGHGNGNPNRNHQAHHRNGPRRRFPAANGAPPYPPPMHYPQHPGQPIFYPVVPSPMILQEYSYQPFPIPVPNHDRHVGKSGFENSVPPFVPVDQVGAHESNRPTPPHPRGGPHLWRPPVGTHGTRPHPSPEGHGHYGQAWQNPQMFGTRENTNLPQGLGPRAFVRPMVPLGYINGPPYPGPIPPMYYYMPTVPMDSMRSPSHYIQNQPAPNPVLSPEAAELRSNILTQVEYYFSDANLERDDFLKSLMDEHGWVPVSKLADFNRLKKMTADIHLILDALTSSSLLEVQDDKIRRRYDWSKWVSLSGTSVASPSSASVNSSVGEKNIGGFSNKDAYSEDQKTHCQSKDIRCNTDIGMGEKVIDEQVQDSHGCSLNNDFSVISIDEKTKNLSAHPSRKYGSSFRFGEVQKTRSKIVPNAQSERGFSIGFPSAFSSFGGGGDQSTFLLDEELELEHVDHSRDDLHSHKR</sequence>
<dbReference type="GO" id="GO:1990904">
    <property type="term" value="C:ribonucleoprotein complex"/>
    <property type="evidence" value="ECO:0007669"/>
    <property type="project" value="InterPro"/>
</dbReference>
<evidence type="ECO:0000256" key="1">
    <source>
        <dbReference type="ARBA" id="ARBA00004123"/>
    </source>
</evidence>
<dbReference type="GO" id="GO:0003723">
    <property type="term" value="F:RNA binding"/>
    <property type="evidence" value="ECO:0007669"/>
    <property type="project" value="UniProtKB-UniRule"/>
</dbReference>
<evidence type="ECO:0000313" key="7">
    <source>
        <dbReference type="EMBL" id="PWZ11238.1"/>
    </source>
</evidence>
<evidence type="ECO:0000259" key="6">
    <source>
        <dbReference type="PROSITE" id="PS50961"/>
    </source>
</evidence>
<feature type="compositionally biased region" description="Basic residues" evidence="5">
    <location>
        <begin position="145"/>
        <end position="157"/>
    </location>
</feature>
<feature type="compositionally biased region" description="Low complexity" evidence="5">
    <location>
        <begin position="64"/>
        <end position="79"/>
    </location>
</feature>
<dbReference type="InterPro" id="IPR036390">
    <property type="entry name" value="WH_DNA-bd_sf"/>
</dbReference>
<feature type="domain" description="HTH La-type RNA-binding" evidence="6">
    <location>
        <begin position="348"/>
        <end position="437"/>
    </location>
</feature>
<organism evidence="7">
    <name type="scientific">Zea mays</name>
    <name type="common">Maize</name>
    <dbReference type="NCBI Taxonomy" id="4577"/>
    <lineage>
        <taxon>Eukaryota</taxon>
        <taxon>Viridiplantae</taxon>
        <taxon>Streptophyta</taxon>
        <taxon>Embryophyta</taxon>
        <taxon>Tracheophyta</taxon>
        <taxon>Spermatophyta</taxon>
        <taxon>Magnoliopsida</taxon>
        <taxon>Liliopsida</taxon>
        <taxon>Poales</taxon>
        <taxon>Poaceae</taxon>
        <taxon>PACMAD clade</taxon>
        <taxon>Panicoideae</taxon>
        <taxon>Andropogonodae</taxon>
        <taxon>Andropogoneae</taxon>
        <taxon>Tripsacinae</taxon>
        <taxon>Zea</taxon>
    </lineage>
</organism>
<dbReference type="InterPro" id="IPR036388">
    <property type="entry name" value="WH-like_DNA-bd_sf"/>
</dbReference>
<evidence type="ECO:0000256" key="5">
    <source>
        <dbReference type="SAM" id="MobiDB-lite"/>
    </source>
</evidence>
<dbReference type="GO" id="GO:0005634">
    <property type="term" value="C:nucleus"/>
    <property type="evidence" value="ECO:0007669"/>
    <property type="project" value="UniProtKB-SubCell"/>
</dbReference>
<dbReference type="EMBL" id="NCVQ01000009">
    <property type="protein sequence ID" value="PWZ11238.1"/>
    <property type="molecule type" value="Genomic_DNA"/>
</dbReference>
<dbReference type="PANTHER" id="PTHR22792">
    <property type="entry name" value="LUPUS LA PROTEIN-RELATED"/>
    <property type="match status" value="1"/>
</dbReference>
<feature type="region of interest" description="Disordered" evidence="5">
    <location>
        <begin position="133"/>
        <end position="174"/>
    </location>
</feature>
<dbReference type="InterPro" id="IPR045180">
    <property type="entry name" value="La_dom_prot"/>
</dbReference>
<evidence type="ECO:0000313" key="8">
    <source>
        <dbReference type="Proteomes" id="UP000251960"/>
    </source>
</evidence>
<dbReference type="PANTHER" id="PTHR22792:SF101">
    <property type="entry name" value="LA-RELATED PROTEIN 1A"/>
    <property type="match status" value="1"/>
</dbReference>
<dbReference type="EMBL" id="NCVQ01000009">
    <property type="protein sequence ID" value="PWZ11239.1"/>
    <property type="molecule type" value="Genomic_DNA"/>
</dbReference>
<dbReference type="InterPro" id="IPR002344">
    <property type="entry name" value="Lupus_La"/>
</dbReference>
<keyword evidence="3" id="KW-0539">Nucleus</keyword>
<comment type="caution">
    <text evidence="7">The sequence shown here is derived from an EMBL/GenBank/DDBJ whole genome shotgun (WGS) entry which is preliminary data.</text>
</comment>
<evidence type="ECO:0000256" key="2">
    <source>
        <dbReference type="ARBA" id="ARBA00022884"/>
    </source>
</evidence>
<evidence type="ECO:0000256" key="3">
    <source>
        <dbReference type="ARBA" id="ARBA00023242"/>
    </source>
</evidence>
<comment type="subcellular location">
    <subcellularLocation>
        <location evidence="1">Nucleus</location>
    </subcellularLocation>
</comment>
<proteinExistence type="predicted"/>
<feature type="compositionally biased region" description="Low complexity" evidence="5">
    <location>
        <begin position="1"/>
        <end position="31"/>
    </location>
</feature>
<dbReference type="Gene3D" id="1.10.10.10">
    <property type="entry name" value="Winged helix-like DNA-binding domain superfamily/Winged helix DNA-binding domain"/>
    <property type="match status" value="1"/>
</dbReference>
<dbReference type="ExpressionAtlas" id="A0A3L6DS36">
    <property type="expression patterns" value="baseline and differential"/>
</dbReference>
<dbReference type="Pfam" id="PF05383">
    <property type="entry name" value="La"/>
    <property type="match status" value="1"/>
</dbReference>
<accession>A0A3L6DS67</accession>
<dbReference type="PRINTS" id="PR00302">
    <property type="entry name" value="LUPUSLA"/>
</dbReference>
<name>A0A3L6DS36_MAIZE</name>
<evidence type="ECO:0000256" key="4">
    <source>
        <dbReference type="PROSITE-ProRule" id="PRU00332"/>
    </source>
</evidence>
<accession>A0A3L6DS36</accession>
<keyword evidence="2 4" id="KW-0694">RNA-binding</keyword>
<feature type="region of interest" description="Disordered" evidence="5">
    <location>
        <begin position="229"/>
        <end position="274"/>
    </location>
</feature>
<feature type="region of interest" description="Disordered" evidence="5">
    <location>
        <begin position="1"/>
        <end position="90"/>
    </location>
</feature>
<reference evidence="7 8" key="1">
    <citation type="journal article" date="2018" name="Nat. Genet.">
        <title>Extensive intraspecific gene order and gene structural variations between Mo17 and other maize genomes.</title>
        <authorList>
            <person name="Sun S."/>
            <person name="Zhou Y."/>
            <person name="Chen J."/>
            <person name="Shi J."/>
            <person name="Zhao H."/>
            <person name="Zhao H."/>
            <person name="Song W."/>
            <person name="Zhang M."/>
            <person name="Cui Y."/>
            <person name="Dong X."/>
            <person name="Liu H."/>
            <person name="Ma X."/>
            <person name="Jiao Y."/>
            <person name="Wang B."/>
            <person name="Wei X."/>
            <person name="Stein J.C."/>
            <person name="Glaubitz J.C."/>
            <person name="Lu F."/>
            <person name="Yu G."/>
            <person name="Liang C."/>
            <person name="Fengler K."/>
            <person name="Li B."/>
            <person name="Rafalski A."/>
            <person name="Schnable P.S."/>
            <person name="Ware D.H."/>
            <person name="Buckler E.S."/>
            <person name="Lai J."/>
        </authorList>
    </citation>
    <scope>NUCLEOTIDE SEQUENCE [LARGE SCALE GENOMIC DNA]</scope>
    <source>
        <strain evidence="8">cv. Missouri 17</strain>
        <tissue evidence="7">Seedling</tissue>
    </source>
</reference>
<dbReference type="PROSITE" id="PS50961">
    <property type="entry name" value="HTH_LA"/>
    <property type="match status" value="1"/>
</dbReference>
<dbReference type="Proteomes" id="UP000251960">
    <property type="component" value="Chromosome 8"/>
</dbReference>
<dbReference type="AlphaFoldDB" id="A0A3L6DS36"/>
<dbReference type="CDD" id="cd07323">
    <property type="entry name" value="LAM"/>
    <property type="match status" value="1"/>
</dbReference>
<dbReference type="SMART" id="SM00715">
    <property type="entry name" value="LA"/>
    <property type="match status" value="1"/>
</dbReference>
<dbReference type="InterPro" id="IPR006630">
    <property type="entry name" value="La_HTH"/>
</dbReference>